<evidence type="ECO:0000256" key="6">
    <source>
        <dbReference type="ARBA" id="ARBA00023136"/>
    </source>
</evidence>
<comment type="caution">
    <text evidence="9">The sequence shown here is derived from an EMBL/GenBank/DDBJ whole genome shotgun (WGS) entry which is preliminary data.</text>
</comment>
<evidence type="ECO:0008006" key="11">
    <source>
        <dbReference type="Google" id="ProtNLM"/>
    </source>
</evidence>
<evidence type="ECO:0000313" key="10">
    <source>
        <dbReference type="Proteomes" id="UP000185944"/>
    </source>
</evidence>
<reference evidence="9 10" key="1">
    <citation type="submission" date="2016-02" db="EMBL/GenBank/DDBJ databases">
        <title>Discovery of a natural microsporidian pathogen with a broad tissue tropism in Caenorhabditis elegans.</title>
        <authorList>
            <person name="Luallen R.J."/>
            <person name="Reinke A.W."/>
            <person name="Tong L."/>
            <person name="Botts M.R."/>
            <person name="Felix M.-A."/>
            <person name="Troemel E.R."/>
        </authorList>
    </citation>
    <scope>NUCLEOTIDE SEQUENCE [LARGE SCALE GENOMIC DNA]</scope>
    <source>
        <strain evidence="9 10">JUm2807</strain>
    </source>
</reference>
<comment type="similarity">
    <text evidence="7">Belongs to the YOS1 family.</text>
</comment>
<dbReference type="OrthoDB" id="15356at2759"/>
<dbReference type="GO" id="GO:0000139">
    <property type="term" value="C:Golgi membrane"/>
    <property type="evidence" value="ECO:0007669"/>
    <property type="project" value="TreeGrafter"/>
</dbReference>
<keyword evidence="4" id="KW-0653">Protein transport</keyword>
<name>A0A177EHD3_9MICR</name>
<dbReference type="STRING" id="1805483.A0A177EHD3"/>
<gene>
    <name evidence="9" type="ORF">NEDG_01890</name>
</gene>
<dbReference type="GO" id="GO:0030134">
    <property type="term" value="C:COPII-coated ER to Golgi transport vesicle"/>
    <property type="evidence" value="ECO:0007669"/>
    <property type="project" value="TreeGrafter"/>
</dbReference>
<accession>A0A177EHD3</accession>
<dbReference type="GO" id="GO:0005789">
    <property type="term" value="C:endoplasmic reticulum membrane"/>
    <property type="evidence" value="ECO:0007669"/>
    <property type="project" value="TreeGrafter"/>
</dbReference>
<keyword evidence="10" id="KW-1185">Reference proteome</keyword>
<evidence type="ECO:0000256" key="2">
    <source>
        <dbReference type="ARBA" id="ARBA00022448"/>
    </source>
</evidence>
<evidence type="ECO:0000256" key="3">
    <source>
        <dbReference type="ARBA" id="ARBA00022692"/>
    </source>
</evidence>
<dbReference type="EMBL" id="LTDL01000022">
    <property type="protein sequence ID" value="OAG31116.1"/>
    <property type="molecule type" value="Genomic_DNA"/>
</dbReference>
<dbReference type="GO" id="GO:0015031">
    <property type="term" value="P:protein transport"/>
    <property type="evidence" value="ECO:0007669"/>
    <property type="project" value="UniProtKB-KW"/>
</dbReference>
<feature type="transmembrane region" description="Helical" evidence="8">
    <location>
        <begin position="55"/>
        <end position="74"/>
    </location>
</feature>
<evidence type="ECO:0000256" key="4">
    <source>
        <dbReference type="ARBA" id="ARBA00022927"/>
    </source>
</evidence>
<dbReference type="Pfam" id="PF08571">
    <property type="entry name" value="Yos1"/>
    <property type="match status" value="1"/>
</dbReference>
<dbReference type="InterPro" id="IPR013880">
    <property type="entry name" value="Yos1"/>
</dbReference>
<dbReference type="GeneID" id="93648240"/>
<proteinExistence type="inferred from homology"/>
<sequence length="75" mass="8593">MFGIIISIVYLFTMLGNSLCILNEERFLNHIGVNSKSRHPIPKQLAELIRTIKTLFTIPLCISNLLFIMYEILLG</sequence>
<evidence type="ECO:0000256" key="5">
    <source>
        <dbReference type="ARBA" id="ARBA00022989"/>
    </source>
</evidence>
<dbReference type="AlphaFoldDB" id="A0A177EHD3"/>
<keyword evidence="2" id="KW-0813">Transport</keyword>
<evidence type="ECO:0000256" key="8">
    <source>
        <dbReference type="SAM" id="Phobius"/>
    </source>
</evidence>
<comment type="subcellular location">
    <subcellularLocation>
        <location evidence="1">Membrane</location>
    </subcellularLocation>
</comment>
<keyword evidence="6 8" id="KW-0472">Membrane</keyword>
<dbReference type="PANTHER" id="PTHR15858:SF0">
    <property type="entry name" value="IMMEDIATE EARLY RESPONSE 3-INTERACTING PROTEIN 1"/>
    <property type="match status" value="1"/>
</dbReference>
<evidence type="ECO:0000256" key="1">
    <source>
        <dbReference type="ARBA" id="ARBA00004370"/>
    </source>
</evidence>
<dbReference type="RefSeq" id="XP_067544840.1">
    <property type="nucleotide sequence ID" value="XM_067689308.1"/>
</dbReference>
<keyword evidence="5 8" id="KW-1133">Transmembrane helix</keyword>
<keyword evidence="3 8" id="KW-0812">Transmembrane</keyword>
<evidence type="ECO:0000313" key="9">
    <source>
        <dbReference type="EMBL" id="OAG31116.1"/>
    </source>
</evidence>
<evidence type="ECO:0000256" key="7">
    <source>
        <dbReference type="ARBA" id="ARBA00024203"/>
    </source>
</evidence>
<dbReference type="PANTHER" id="PTHR15858">
    <property type="entry name" value="IMMEDIATE EARLY RESPONSE 3-INTERACTING PROTEIN 1"/>
    <property type="match status" value="1"/>
</dbReference>
<dbReference type="VEuPathDB" id="MicrosporidiaDB:NEDG_01890"/>
<dbReference type="Proteomes" id="UP000185944">
    <property type="component" value="Unassembled WGS sequence"/>
</dbReference>
<dbReference type="GO" id="GO:0006888">
    <property type="term" value="P:endoplasmic reticulum to Golgi vesicle-mediated transport"/>
    <property type="evidence" value="ECO:0007669"/>
    <property type="project" value="TreeGrafter"/>
</dbReference>
<protein>
    <recommendedName>
        <fullName evidence="11">Protein transport protein YOS1</fullName>
    </recommendedName>
</protein>
<organism evidence="9 10">
    <name type="scientific">Nematocida displodere</name>
    <dbReference type="NCBI Taxonomy" id="1805483"/>
    <lineage>
        <taxon>Eukaryota</taxon>
        <taxon>Fungi</taxon>
        <taxon>Fungi incertae sedis</taxon>
        <taxon>Microsporidia</taxon>
        <taxon>Nematocida</taxon>
    </lineage>
</organism>